<name>A0ABR0N6M0_GOSAR</name>
<feature type="compositionally biased region" description="Polar residues" evidence="8">
    <location>
        <begin position="214"/>
        <end position="223"/>
    </location>
</feature>
<evidence type="ECO:0000256" key="2">
    <source>
        <dbReference type="ARBA" id="ARBA00004127"/>
    </source>
</evidence>
<feature type="transmembrane region" description="Helical" evidence="7">
    <location>
        <begin position="169"/>
        <end position="188"/>
    </location>
</feature>
<feature type="transmembrane region" description="Helical" evidence="7">
    <location>
        <begin position="93"/>
        <end position="111"/>
    </location>
</feature>
<dbReference type="InterPro" id="IPR004895">
    <property type="entry name" value="Prenylated_rab_accept_PRA1"/>
</dbReference>
<accession>A0ABR0N6M0</accession>
<keyword evidence="10" id="KW-1185">Reference proteome</keyword>
<protein>
    <recommendedName>
        <fullName evidence="7">PRA1 family protein</fullName>
    </recommendedName>
</protein>
<evidence type="ECO:0000313" key="10">
    <source>
        <dbReference type="Proteomes" id="UP001358586"/>
    </source>
</evidence>
<keyword evidence="5 7" id="KW-1133">Transmembrane helix</keyword>
<feature type="transmembrane region" description="Helical" evidence="7">
    <location>
        <begin position="117"/>
        <end position="133"/>
    </location>
</feature>
<comment type="function">
    <text evidence="1 7">May be involved in both secretory and endocytic intracellular trafficking in the endosomal/prevacuolar compartments.</text>
</comment>
<feature type="region of interest" description="Disordered" evidence="8">
    <location>
        <begin position="200"/>
        <end position="223"/>
    </location>
</feature>
<keyword evidence="7" id="KW-0813">Transport</keyword>
<dbReference type="Proteomes" id="UP001358586">
    <property type="component" value="Chromosome 11"/>
</dbReference>
<comment type="subcellular location">
    <subcellularLocation>
        <location evidence="2">Endomembrane system</location>
        <topology evidence="2">Multi-pass membrane protein</topology>
    </subcellularLocation>
    <subcellularLocation>
        <location evidence="7">Membrane</location>
        <topology evidence="7">Multi-pass membrane protein</topology>
    </subcellularLocation>
</comment>
<keyword evidence="6 7" id="KW-0472">Membrane</keyword>
<comment type="similarity">
    <text evidence="3 7">Belongs to the PRA1 family.</text>
</comment>
<comment type="caution">
    <text evidence="9">The sequence shown here is derived from an EMBL/GenBank/DDBJ whole genome shotgun (WGS) entry which is preliminary data.</text>
</comment>
<dbReference type="EMBL" id="JARKNE010000011">
    <property type="protein sequence ID" value="KAK5786230.1"/>
    <property type="molecule type" value="Genomic_DNA"/>
</dbReference>
<dbReference type="PANTHER" id="PTHR19317:SF91">
    <property type="entry name" value="PRA1 FAMILY PROTEIN"/>
    <property type="match status" value="1"/>
</dbReference>
<evidence type="ECO:0000256" key="8">
    <source>
        <dbReference type="SAM" id="MobiDB-lite"/>
    </source>
</evidence>
<sequence>MIQSLGFYISSSIYFLFPNLSRSNFFFLQTESPYPKMPSTSTTYGTITSNPTTFPSHVKHTRRPWPELFSLSSFCLPISAGDAKARIKINLSYFRVNYVIIALTILFLTLLWHPTSMIVFLITFIFWWFLYLFNDNPVVIFNRTVDENVVLGVLSFATVILLVLTHVGINVLVGLIIGVVVVGVHAAFRGTEDLGFPGEEEENGLHSVVGSQPLRPTSGYNRI</sequence>
<evidence type="ECO:0000256" key="1">
    <source>
        <dbReference type="ARBA" id="ARBA00002501"/>
    </source>
</evidence>
<organism evidence="9 10">
    <name type="scientific">Gossypium arboreum</name>
    <name type="common">Tree cotton</name>
    <name type="synonym">Gossypium nanking</name>
    <dbReference type="NCBI Taxonomy" id="29729"/>
    <lineage>
        <taxon>Eukaryota</taxon>
        <taxon>Viridiplantae</taxon>
        <taxon>Streptophyta</taxon>
        <taxon>Embryophyta</taxon>
        <taxon>Tracheophyta</taxon>
        <taxon>Spermatophyta</taxon>
        <taxon>Magnoliopsida</taxon>
        <taxon>eudicotyledons</taxon>
        <taxon>Gunneridae</taxon>
        <taxon>Pentapetalae</taxon>
        <taxon>rosids</taxon>
        <taxon>malvids</taxon>
        <taxon>Malvales</taxon>
        <taxon>Malvaceae</taxon>
        <taxon>Malvoideae</taxon>
        <taxon>Gossypium</taxon>
    </lineage>
</organism>
<keyword evidence="4 7" id="KW-0812">Transmembrane</keyword>
<evidence type="ECO:0000256" key="4">
    <source>
        <dbReference type="ARBA" id="ARBA00022692"/>
    </source>
</evidence>
<evidence type="ECO:0000256" key="6">
    <source>
        <dbReference type="ARBA" id="ARBA00023136"/>
    </source>
</evidence>
<evidence type="ECO:0000256" key="3">
    <source>
        <dbReference type="ARBA" id="ARBA00006483"/>
    </source>
</evidence>
<gene>
    <name evidence="9" type="ORF">PVK06_040862</name>
</gene>
<dbReference type="PANTHER" id="PTHR19317">
    <property type="entry name" value="PRENYLATED RAB ACCEPTOR 1-RELATED"/>
    <property type="match status" value="1"/>
</dbReference>
<proteinExistence type="inferred from homology"/>
<evidence type="ECO:0000313" key="9">
    <source>
        <dbReference type="EMBL" id="KAK5786230.1"/>
    </source>
</evidence>
<reference evidence="9 10" key="1">
    <citation type="submission" date="2023-03" db="EMBL/GenBank/DDBJ databases">
        <title>WGS of Gossypium arboreum.</title>
        <authorList>
            <person name="Yu D."/>
        </authorList>
    </citation>
    <scope>NUCLEOTIDE SEQUENCE [LARGE SCALE GENOMIC DNA]</scope>
    <source>
        <tissue evidence="9">Leaf</tissue>
    </source>
</reference>
<evidence type="ECO:0000256" key="5">
    <source>
        <dbReference type="ARBA" id="ARBA00022989"/>
    </source>
</evidence>
<dbReference type="Pfam" id="PF03208">
    <property type="entry name" value="PRA1"/>
    <property type="match status" value="1"/>
</dbReference>
<evidence type="ECO:0000256" key="7">
    <source>
        <dbReference type="RuleBase" id="RU363107"/>
    </source>
</evidence>